<accession>A0A8H7SEU8</accession>
<dbReference type="InterPro" id="IPR015915">
    <property type="entry name" value="Kelch-typ_b-propeller"/>
</dbReference>
<evidence type="ECO:0000313" key="6">
    <source>
        <dbReference type="Proteomes" id="UP000646827"/>
    </source>
</evidence>
<comment type="caution">
    <text evidence="5">The sequence shown here is derived from an EMBL/GenBank/DDBJ whole genome shotgun (WGS) entry which is preliminary data.</text>
</comment>
<evidence type="ECO:0000256" key="4">
    <source>
        <dbReference type="SAM" id="Phobius"/>
    </source>
</evidence>
<protein>
    <recommendedName>
        <fullName evidence="7">Kelch repeat protein</fullName>
    </recommendedName>
</protein>
<reference evidence="5 6" key="1">
    <citation type="submission" date="2020-12" db="EMBL/GenBank/DDBJ databases">
        <title>Metabolic potential, ecology and presence of endohyphal bacteria is reflected in genomic diversity of Mucoromycotina.</title>
        <authorList>
            <person name="Muszewska A."/>
            <person name="Okrasinska A."/>
            <person name="Steczkiewicz K."/>
            <person name="Drgas O."/>
            <person name="Orlowska M."/>
            <person name="Perlinska-Lenart U."/>
            <person name="Aleksandrzak-Piekarczyk T."/>
            <person name="Szatraj K."/>
            <person name="Zielenkiewicz U."/>
            <person name="Pilsyk S."/>
            <person name="Malc E."/>
            <person name="Mieczkowski P."/>
            <person name="Kruszewska J.S."/>
            <person name="Biernat P."/>
            <person name="Pawlowska J."/>
        </authorList>
    </citation>
    <scope>NUCLEOTIDE SEQUENCE [LARGE SCALE GENOMIC DNA]</scope>
    <source>
        <strain evidence="5 6">CBS 142.35</strain>
    </source>
</reference>
<evidence type="ECO:0000256" key="3">
    <source>
        <dbReference type="SAM" id="MobiDB-lite"/>
    </source>
</evidence>
<dbReference type="EMBL" id="JAEPRB010000002">
    <property type="protein sequence ID" value="KAG2228139.1"/>
    <property type="molecule type" value="Genomic_DNA"/>
</dbReference>
<evidence type="ECO:0000313" key="5">
    <source>
        <dbReference type="EMBL" id="KAG2228139.1"/>
    </source>
</evidence>
<sequence length="509" mass="56020">MNLIYIVEQSCVSLDLRIYCYGGSYVVFSSNNSFDSLNDFYYLDVAQDLTVSSSGSAWQQVHANGTIKPEANSMFGMVVLPERNTIVVTGGAGNVFANQSISNPTLAYDARANEWHTLSSNAGRQSYAAGTAASSDGKIYVFGGISDQSTGEVELTDTRNMRIYNYNANQWRMLALPDQYYSYAWHTGVMGNDGRTIYYIAGEIEGYFKRNNGSLVYGVSDNTLDKILTFNTETSLWNELNATGDAIPSSRMWHTAVRTGSGSNVSSDFCWVLTTTDITWKQINLSSSAGAGARFGHSAAFPENSPMMFVMFGVDSNLHQRTDFQVLNTDTWEWIDRYEGPGRNLTNENKPQTPSNNGDDGNNGVSGGAIAGAVVGSIAGVAVIAGILVLILRRRRQQQQRSVIKTSNEKNSNDDAREVVNSNISYQTQSPPPQYMQYYLQKPQQQVPHQQVTGMMSSPITSRTLPLSEGSSYSQNHTSPTTSVLPFHQRLYYTPNLRLEPVKPDGADS</sequence>
<keyword evidence="4" id="KW-1133">Transmembrane helix</keyword>
<evidence type="ECO:0000256" key="2">
    <source>
        <dbReference type="ARBA" id="ARBA00022737"/>
    </source>
</evidence>
<evidence type="ECO:0000256" key="1">
    <source>
        <dbReference type="ARBA" id="ARBA00022441"/>
    </source>
</evidence>
<dbReference type="OrthoDB" id="2363417at2759"/>
<evidence type="ECO:0008006" key="7">
    <source>
        <dbReference type="Google" id="ProtNLM"/>
    </source>
</evidence>
<feature type="region of interest" description="Disordered" evidence="3">
    <location>
        <begin position="340"/>
        <end position="363"/>
    </location>
</feature>
<dbReference type="Proteomes" id="UP000646827">
    <property type="component" value="Unassembled WGS sequence"/>
</dbReference>
<dbReference type="PANTHER" id="PTHR46093">
    <property type="entry name" value="ACYL-COA-BINDING DOMAIN-CONTAINING PROTEIN 5"/>
    <property type="match status" value="1"/>
</dbReference>
<dbReference type="PANTHER" id="PTHR46093:SF18">
    <property type="entry name" value="FIBRONECTIN TYPE-III DOMAIN-CONTAINING PROTEIN"/>
    <property type="match status" value="1"/>
</dbReference>
<proteinExistence type="predicted"/>
<feature type="region of interest" description="Disordered" evidence="3">
    <location>
        <begin position="460"/>
        <end position="482"/>
    </location>
</feature>
<dbReference type="SUPFAM" id="SSF117281">
    <property type="entry name" value="Kelch motif"/>
    <property type="match status" value="1"/>
</dbReference>
<organism evidence="5 6">
    <name type="scientific">Circinella minor</name>
    <dbReference type="NCBI Taxonomy" id="1195481"/>
    <lineage>
        <taxon>Eukaryota</taxon>
        <taxon>Fungi</taxon>
        <taxon>Fungi incertae sedis</taxon>
        <taxon>Mucoromycota</taxon>
        <taxon>Mucoromycotina</taxon>
        <taxon>Mucoromycetes</taxon>
        <taxon>Mucorales</taxon>
        <taxon>Lichtheimiaceae</taxon>
        <taxon>Circinella</taxon>
    </lineage>
</organism>
<keyword evidence="6" id="KW-1185">Reference proteome</keyword>
<feature type="transmembrane region" description="Helical" evidence="4">
    <location>
        <begin position="369"/>
        <end position="392"/>
    </location>
</feature>
<keyword evidence="4" id="KW-0472">Membrane</keyword>
<gene>
    <name evidence="5" type="ORF">INT45_009185</name>
</gene>
<feature type="compositionally biased region" description="Polar residues" evidence="3">
    <location>
        <begin position="344"/>
        <end position="354"/>
    </location>
</feature>
<dbReference type="Gene3D" id="2.120.10.80">
    <property type="entry name" value="Kelch-type beta propeller"/>
    <property type="match status" value="2"/>
</dbReference>
<keyword evidence="2" id="KW-0677">Repeat</keyword>
<keyword evidence="4" id="KW-0812">Transmembrane</keyword>
<keyword evidence="1" id="KW-0880">Kelch repeat</keyword>
<dbReference type="AlphaFoldDB" id="A0A8H7SEU8"/>
<dbReference type="Pfam" id="PF24681">
    <property type="entry name" value="Kelch_KLHDC2_KLHL20_DRC7"/>
    <property type="match status" value="1"/>
</dbReference>
<name>A0A8H7SEU8_9FUNG</name>